<evidence type="ECO:0008006" key="3">
    <source>
        <dbReference type="Google" id="ProtNLM"/>
    </source>
</evidence>
<proteinExistence type="predicted"/>
<gene>
    <name evidence="1" type="ORF">Q3C12_05380</name>
</gene>
<dbReference type="EMBL" id="JAUMKJ010000005">
    <property type="protein sequence ID" value="MDO3676427.1"/>
    <property type="molecule type" value="Genomic_DNA"/>
</dbReference>
<evidence type="ECO:0000313" key="1">
    <source>
        <dbReference type="EMBL" id="MDO3676427.1"/>
    </source>
</evidence>
<name>A0ABT8V828_9BACL</name>
<accession>A0ABT8V828</accession>
<evidence type="ECO:0000313" key="2">
    <source>
        <dbReference type="Proteomes" id="UP001168883"/>
    </source>
</evidence>
<reference evidence="1" key="1">
    <citation type="submission" date="2023-07" db="EMBL/GenBank/DDBJ databases">
        <authorList>
            <person name="Aktuganov G."/>
            <person name="Boyko T."/>
            <person name="Delegan Y."/>
            <person name="Galimzianova N."/>
            <person name="Gilvanova E."/>
            <person name="Korobov V."/>
            <person name="Kuzmina L."/>
            <person name="Melentiev A."/>
            <person name="Milman P."/>
            <person name="Ryabova A."/>
            <person name="Stupak E."/>
            <person name="Yasakov T."/>
            <person name="Zharikova N."/>
            <person name="Zhurenko E."/>
        </authorList>
    </citation>
    <scope>NUCLEOTIDE SEQUENCE</scope>
    <source>
        <strain evidence="1">IB-739</strain>
    </source>
</reference>
<protein>
    <recommendedName>
        <fullName evidence="3">GNAT family N-acetyltransferase</fullName>
    </recommendedName>
</protein>
<organism evidence="1 2">
    <name type="scientific">Paenibacillus ehimensis</name>
    <dbReference type="NCBI Taxonomy" id="79264"/>
    <lineage>
        <taxon>Bacteria</taxon>
        <taxon>Bacillati</taxon>
        <taxon>Bacillota</taxon>
        <taxon>Bacilli</taxon>
        <taxon>Bacillales</taxon>
        <taxon>Paenibacillaceae</taxon>
        <taxon>Paenibacillus</taxon>
    </lineage>
</organism>
<comment type="caution">
    <text evidence="1">The sequence shown here is derived from an EMBL/GenBank/DDBJ whole genome shotgun (WGS) entry which is preliminary data.</text>
</comment>
<dbReference type="Proteomes" id="UP001168883">
    <property type="component" value="Unassembled WGS sequence"/>
</dbReference>
<keyword evidence="2" id="KW-1185">Reference proteome</keyword>
<sequence length="54" mass="6284">MSIRIREAAPEEPGLVYRMMREEQAYPGDTDRWYILSKRLIAEAGTKPEKEMIG</sequence>
<dbReference type="RefSeq" id="WP_161782264.1">
    <property type="nucleotide sequence ID" value="NZ_JARLKN010000021.1"/>
</dbReference>